<reference evidence="2 3" key="1">
    <citation type="submission" date="2016-07" db="EMBL/GenBank/DDBJ databases">
        <title>Pervasive Adenine N6-methylation of Active Genes in Fungi.</title>
        <authorList>
            <consortium name="DOE Joint Genome Institute"/>
            <person name="Mondo S.J."/>
            <person name="Dannebaum R.O."/>
            <person name="Kuo R.C."/>
            <person name="Labutti K."/>
            <person name="Haridas S."/>
            <person name="Kuo A."/>
            <person name="Salamov A."/>
            <person name="Ahrendt S.R."/>
            <person name="Lipzen A."/>
            <person name="Sullivan W."/>
            <person name="Andreopoulos W.B."/>
            <person name="Clum A."/>
            <person name="Lindquist E."/>
            <person name="Daum C."/>
            <person name="Ramamoorthy G.K."/>
            <person name="Gryganskyi A."/>
            <person name="Culley D."/>
            <person name="Magnuson J.K."/>
            <person name="James T.Y."/>
            <person name="O'Malley M.A."/>
            <person name="Stajich J.E."/>
            <person name="Spatafora J.W."/>
            <person name="Visel A."/>
            <person name="Grigoriev I.V."/>
        </authorList>
    </citation>
    <scope>NUCLEOTIDE SEQUENCE [LARGE SCALE GENOMIC DNA]</scope>
    <source>
        <strain evidence="2 3">JEL800</strain>
    </source>
</reference>
<accession>A0A1Y1ZQI0</accession>
<comment type="caution">
    <text evidence="2">The sequence shown here is derived from an EMBL/GenBank/DDBJ whole genome shotgun (WGS) entry which is preliminary data.</text>
</comment>
<gene>
    <name evidence="2" type="ORF">BCR33DRAFT_752013</name>
</gene>
<feature type="chain" id="PRO_5012869798" evidence="1">
    <location>
        <begin position="16"/>
        <end position="249"/>
    </location>
</feature>
<proteinExistence type="predicted"/>
<dbReference type="Proteomes" id="UP000193642">
    <property type="component" value="Unassembled WGS sequence"/>
</dbReference>
<keyword evidence="3" id="KW-1185">Reference proteome</keyword>
<feature type="signal peptide" evidence="1">
    <location>
        <begin position="1"/>
        <end position="15"/>
    </location>
</feature>
<evidence type="ECO:0000256" key="1">
    <source>
        <dbReference type="SAM" id="SignalP"/>
    </source>
</evidence>
<organism evidence="2 3">
    <name type="scientific">Rhizoclosmatium globosum</name>
    <dbReference type="NCBI Taxonomy" id="329046"/>
    <lineage>
        <taxon>Eukaryota</taxon>
        <taxon>Fungi</taxon>
        <taxon>Fungi incertae sedis</taxon>
        <taxon>Chytridiomycota</taxon>
        <taxon>Chytridiomycota incertae sedis</taxon>
        <taxon>Chytridiomycetes</taxon>
        <taxon>Chytridiales</taxon>
        <taxon>Chytriomycetaceae</taxon>
        <taxon>Rhizoclosmatium</taxon>
    </lineage>
</organism>
<protein>
    <submittedName>
        <fullName evidence="2">Uncharacterized protein</fullName>
    </submittedName>
</protein>
<sequence length="249" mass="26981">MVIYWFFLFHFSVSSLKLSMPPKSKRTAAATTARRGQSAPPTIGRVEVAEAPSLDQAEGEIVVNLIAIQLNQLSSATTAVAPTKSLGEFPLQPPNNSAVNSSPMIIEPQTPALSTDTQATVNFNPQAVNNRGRQESIDIDVSAANLGSQIIDGRRSSSRFASIQPIMPPPIQSATAIKTARSRSLQTNTQKVDIQQQNTLSRSSARELLSAAVKTENRQQDTLSRSSARKLANQLVSGSQYCVQKMERF</sequence>
<keyword evidence="1" id="KW-0732">Signal</keyword>
<evidence type="ECO:0000313" key="2">
    <source>
        <dbReference type="EMBL" id="ORY12488.1"/>
    </source>
</evidence>
<evidence type="ECO:0000313" key="3">
    <source>
        <dbReference type="Proteomes" id="UP000193642"/>
    </source>
</evidence>
<dbReference type="EMBL" id="MCGO01000357">
    <property type="protein sequence ID" value="ORY12488.1"/>
    <property type="molecule type" value="Genomic_DNA"/>
</dbReference>
<dbReference type="AlphaFoldDB" id="A0A1Y1ZQI0"/>
<name>A0A1Y1ZQI0_9FUNG</name>